<feature type="compositionally biased region" description="Polar residues" evidence="1">
    <location>
        <begin position="125"/>
        <end position="142"/>
    </location>
</feature>
<dbReference type="EMBL" id="JAAAHY010000235">
    <property type="protein sequence ID" value="KAF9965633.1"/>
    <property type="molecule type" value="Genomic_DNA"/>
</dbReference>
<feature type="region of interest" description="Disordered" evidence="1">
    <location>
        <begin position="26"/>
        <end position="60"/>
    </location>
</feature>
<keyword evidence="2" id="KW-0732">Signal</keyword>
<evidence type="ECO:0000313" key="4">
    <source>
        <dbReference type="Proteomes" id="UP000738359"/>
    </source>
</evidence>
<dbReference type="OrthoDB" id="2434403at2759"/>
<feature type="compositionally biased region" description="Low complexity" evidence="1">
    <location>
        <begin position="292"/>
        <end position="304"/>
    </location>
</feature>
<evidence type="ECO:0000313" key="3">
    <source>
        <dbReference type="EMBL" id="KAF9965633.1"/>
    </source>
</evidence>
<feature type="compositionally biased region" description="Polar residues" evidence="1">
    <location>
        <begin position="265"/>
        <end position="279"/>
    </location>
</feature>
<feature type="chain" id="PRO_5040123411" evidence="2">
    <location>
        <begin position="18"/>
        <end position="565"/>
    </location>
</feature>
<feature type="region of interest" description="Disordered" evidence="1">
    <location>
        <begin position="265"/>
        <end position="304"/>
    </location>
</feature>
<name>A0A9P6J9W0_MORAP</name>
<evidence type="ECO:0000256" key="1">
    <source>
        <dbReference type="SAM" id="MobiDB-lite"/>
    </source>
</evidence>
<comment type="caution">
    <text evidence="3">The sequence shown here is derived from an EMBL/GenBank/DDBJ whole genome shotgun (WGS) entry which is preliminary data.</text>
</comment>
<dbReference type="Proteomes" id="UP000738359">
    <property type="component" value="Unassembled WGS sequence"/>
</dbReference>
<feature type="signal peptide" evidence="2">
    <location>
        <begin position="1"/>
        <end position="17"/>
    </location>
</feature>
<evidence type="ECO:0000256" key="2">
    <source>
        <dbReference type="SAM" id="SignalP"/>
    </source>
</evidence>
<sequence length="565" mass="62409">MKIQHPILLLSLSFATALTLLADASPAARRSNTHTTNVTPARPQHQQRHRIRSEASLPPQHFQAVSNTNMASTLMSNGDAQPSRSRLQRRSRPGLSVAKSKRASGAAKIAADQVLKKNRIRPTTDAHSYSTPKSTDPHSSITRTKRRSLVKRALPTKKVVSSSKGRLPTTPLLLLPDSRSVWHTGSYQTVQWSRKYARNLPKDTTVDIVLVDANTNRKILSLKRFIPFRKGSAQVWVPVKMPEGVSFVLVLELYRGRSQEQVTTTISAGSVPSSSSYQGETAPKVGLGGQDASTGAAGAAALSSTKPSSDVFSTVVRRSDINISSSSRKVVRDISHSGTNTGENVDARGMAATDDSDPHHDINDNDYYHNPLEARPYEFQPEENREEFPNTVRPLELEHTFGLHQKVYTMTPYTLEWRLPSAVQEILDYAEKRLKLMADKSIDRSKYSTTFQAKIMVELVKDQTLETVSVLARNVPAETRFQYLSIQDKVSQAFYRLRVQMVVVQIQLGPSALASEISAGGAAAGYLGSGKQGKAMEGWEFPEGGEVIDRYEAITRRFWVSQGAL</sequence>
<accession>A0A9P6J9W0</accession>
<protein>
    <submittedName>
        <fullName evidence="3">Uncharacterized protein</fullName>
    </submittedName>
</protein>
<gene>
    <name evidence="3" type="ORF">BGZ70_004430</name>
</gene>
<feature type="region of interest" description="Disordered" evidence="1">
    <location>
        <begin position="73"/>
        <end position="145"/>
    </location>
</feature>
<organism evidence="3 4">
    <name type="scientific">Mortierella alpina</name>
    <name type="common">Oleaginous fungus</name>
    <name type="synonym">Mortierella renispora</name>
    <dbReference type="NCBI Taxonomy" id="64518"/>
    <lineage>
        <taxon>Eukaryota</taxon>
        <taxon>Fungi</taxon>
        <taxon>Fungi incertae sedis</taxon>
        <taxon>Mucoromycota</taxon>
        <taxon>Mortierellomycotina</taxon>
        <taxon>Mortierellomycetes</taxon>
        <taxon>Mortierellales</taxon>
        <taxon>Mortierellaceae</taxon>
        <taxon>Mortierella</taxon>
    </lineage>
</organism>
<proteinExistence type="predicted"/>
<keyword evidence="4" id="KW-1185">Reference proteome</keyword>
<reference evidence="3" key="1">
    <citation type="journal article" date="2020" name="Fungal Divers.">
        <title>Resolving the Mortierellaceae phylogeny through synthesis of multi-gene phylogenetics and phylogenomics.</title>
        <authorList>
            <person name="Vandepol N."/>
            <person name="Liber J."/>
            <person name="Desiro A."/>
            <person name="Na H."/>
            <person name="Kennedy M."/>
            <person name="Barry K."/>
            <person name="Grigoriev I.V."/>
            <person name="Miller A.N."/>
            <person name="O'Donnell K."/>
            <person name="Stajich J.E."/>
            <person name="Bonito G."/>
        </authorList>
    </citation>
    <scope>NUCLEOTIDE SEQUENCE</scope>
    <source>
        <strain evidence="3">CK1249</strain>
    </source>
</reference>
<dbReference type="AlphaFoldDB" id="A0A9P6J9W0"/>